<comment type="similarity">
    <text evidence="1">Belongs to the avfA family.</text>
</comment>
<dbReference type="InterPro" id="IPR016040">
    <property type="entry name" value="NAD(P)-bd_dom"/>
</dbReference>
<keyword evidence="4" id="KW-1185">Reference proteome</keyword>
<dbReference type="SUPFAM" id="SSF51735">
    <property type="entry name" value="NAD(P)-binding Rossmann-fold domains"/>
    <property type="match status" value="1"/>
</dbReference>
<feature type="domain" description="NAD(P)-binding" evidence="2">
    <location>
        <begin position="85"/>
        <end position="239"/>
    </location>
</feature>
<evidence type="ECO:0000259" key="2">
    <source>
        <dbReference type="Pfam" id="PF13460"/>
    </source>
</evidence>
<gene>
    <name evidence="3" type="ORF">N658DRAFT_501648</name>
</gene>
<dbReference type="Pfam" id="PF13460">
    <property type="entry name" value="NAD_binding_10"/>
    <property type="match status" value="1"/>
</dbReference>
<dbReference type="PANTHER" id="PTHR15020:SF50">
    <property type="entry name" value="UPF0659 PROTEIN YMR090W"/>
    <property type="match status" value="1"/>
</dbReference>
<reference evidence="3" key="2">
    <citation type="submission" date="2023-05" db="EMBL/GenBank/DDBJ databases">
        <authorList>
            <consortium name="Lawrence Berkeley National Laboratory"/>
            <person name="Steindorff A."/>
            <person name="Hensen N."/>
            <person name="Bonometti L."/>
            <person name="Westerberg I."/>
            <person name="Brannstrom I.O."/>
            <person name="Guillou S."/>
            <person name="Cros-Aarteil S."/>
            <person name="Calhoun S."/>
            <person name="Haridas S."/>
            <person name="Kuo A."/>
            <person name="Mondo S."/>
            <person name="Pangilinan J."/>
            <person name="Riley R."/>
            <person name="Labutti K."/>
            <person name="Andreopoulos B."/>
            <person name="Lipzen A."/>
            <person name="Chen C."/>
            <person name="Yanf M."/>
            <person name="Daum C."/>
            <person name="Ng V."/>
            <person name="Clum A."/>
            <person name="Ohm R."/>
            <person name="Martin F."/>
            <person name="Silar P."/>
            <person name="Natvig D."/>
            <person name="Lalanne C."/>
            <person name="Gautier V."/>
            <person name="Ament-Velasquez S.L."/>
            <person name="Kruys A."/>
            <person name="Hutchinson M.I."/>
            <person name="Powell A.J."/>
            <person name="Barry K."/>
            <person name="Miller A.N."/>
            <person name="Grigoriev I.V."/>
            <person name="Debuchy R."/>
            <person name="Gladieux P."/>
            <person name="Thoren M.H."/>
            <person name="Johannesson H."/>
        </authorList>
    </citation>
    <scope>NUCLEOTIDE SEQUENCE</scope>
    <source>
        <strain evidence="3">CBS 757.83</strain>
    </source>
</reference>
<dbReference type="PANTHER" id="PTHR15020">
    <property type="entry name" value="FLAVIN REDUCTASE-RELATED"/>
    <property type="match status" value="1"/>
</dbReference>
<comment type="caution">
    <text evidence="3">The sequence shown here is derived from an EMBL/GenBank/DDBJ whole genome shotgun (WGS) entry which is preliminary data.</text>
</comment>
<dbReference type="InterPro" id="IPR036291">
    <property type="entry name" value="NAD(P)-bd_dom_sf"/>
</dbReference>
<dbReference type="EMBL" id="MU863717">
    <property type="protein sequence ID" value="KAK4096383.1"/>
    <property type="molecule type" value="Genomic_DNA"/>
</dbReference>
<name>A0AAN6PRF3_9PEZI</name>
<evidence type="ECO:0000256" key="1">
    <source>
        <dbReference type="ARBA" id="ARBA00038376"/>
    </source>
</evidence>
<dbReference type="Gene3D" id="3.40.50.720">
    <property type="entry name" value="NAD(P)-binding Rossmann-like Domain"/>
    <property type="match status" value="1"/>
</dbReference>
<accession>A0AAN6PRF3</accession>
<dbReference type="AlphaFoldDB" id="A0AAN6PRF3"/>
<proteinExistence type="inferred from homology"/>
<organism evidence="3 4">
    <name type="scientific">Parathielavia hyrcaniae</name>
    <dbReference type="NCBI Taxonomy" id="113614"/>
    <lineage>
        <taxon>Eukaryota</taxon>
        <taxon>Fungi</taxon>
        <taxon>Dikarya</taxon>
        <taxon>Ascomycota</taxon>
        <taxon>Pezizomycotina</taxon>
        <taxon>Sordariomycetes</taxon>
        <taxon>Sordariomycetidae</taxon>
        <taxon>Sordariales</taxon>
        <taxon>Chaetomiaceae</taxon>
        <taxon>Parathielavia</taxon>
    </lineage>
</organism>
<dbReference type="Proteomes" id="UP001305647">
    <property type="component" value="Unassembled WGS sequence"/>
</dbReference>
<evidence type="ECO:0000313" key="4">
    <source>
        <dbReference type="Proteomes" id="UP001305647"/>
    </source>
</evidence>
<reference evidence="3" key="1">
    <citation type="journal article" date="2023" name="Mol. Phylogenet. Evol.">
        <title>Genome-scale phylogeny and comparative genomics of the fungal order Sordariales.</title>
        <authorList>
            <person name="Hensen N."/>
            <person name="Bonometti L."/>
            <person name="Westerberg I."/>
            <person name="Brannstrom I.O."/>
            <person name="Guillou S."/>
            <person name="Cros-Aarteil S."/>
            <person name="Calhoun S."/>
            <person name="Haridas S."/>
            <person name="Kuo A."/>
            <person name="Mondo S."/>
            <person name="Pangilinan J."/>
            <person name="Riley R."/>
            <person name="LaButti K."/>
            <person name="Andreopoulos B."/>
            <person name="Lipzen A."/>
            <person name="Chen C."/>
            <person name="Yan M."/>
            <person name="Daum C."/>
            <person name="Ng V."/>
            <person name="Clum A."/>
            <person name="Steindorff A."/>
            <person name="Ohm R.A."/>
            <person name="Martin F."/>
            <person name="Silar P."/>
            <person name="Natvig D.O."/>
            <person name="Lalanne C."/>
            <person name="Gautier V."/>
            <person name="Ament-Velasquez S.L."/>
            <person name="Kruys A."/>
            <person name="Hutchinson M.I."/>
            <person name="Powell A.J."/>
            <person name="Barry K."/>
            <person name="Miller A.N."/>
            <person name="Grigoriev I.V."/>
            <person name="Debuchy R."/>
            <person name="Gladieux P."/>
            <person name="Hiltunen Thoren M."/>
            <person name="Johannesson H."/>
        </authorList>
    </citation>
    <scope>NUCLEOTIDE SEQUENCE</scope>
    <source>
        <strain evidence="3">CBS 757.83</strain>
    </source>
</reference>
<protein>
    <submittedName>
        <fullName evidence="3">NAD(P)-binding protein</fullName>
    </submittedName>
</protein>
<evidence type="ECO:0000313" key="3">
    <source>
        <dbReference type="EMBL" id="KAK4096383.1"/>
    </source>
</evidence>
<sequence length="280" mass="30386">MPAPHHVLLLGGHGKVAQLLTPLLLRRGWDVTSVIRSEEQVTAVRALAPHLTTRRDDGDGDNSGEAKVGKLDVLVRSLEAVKEERDARAVLEEVRGVDYVVWSAGAGGKGGSDLTYAIDRDAAIHFIRAAAATPTVTRFLMVSYLGSRRNKPAWWSDEAWAAAEDVNTRVLPHYYRAKLAADEVLYSVSKERASSGFVGINLRPGTLTIEPAGKVELGKTGHSKGKISRESVARVANLLLASEEVKSTWLDLLDGEEEMEEAVARVVREGVNAVEGEDVF</sequence>